<keyword evidence="2" id="KW-1185">Reference proteome</keyword>
<dbReference type="AlphaFoldDB" id="A0A8X6MIU7"/>
<sequence>MDFTISDDDVTFKEYDTVHNTKNELSRSSHLTLFELSKFLATATRNIAVPPFKIKLSLFWPKKHRDTPEDECSLGFQIIEPGVETSCMFYGVESTNLSVEDPRRPLATVSNDVLSC</sequence>
<organism evidence="1 2">
    <name type="scientific">Trichonephila inaurata madagascariensis</name>
    <dbReference type="NCBI Taxonomy" id="2747483"/>
    <lineage>
        <taxon>Eukaryota</taxon>
        <taxon>Metazoa</taxon>
        <taxon>Ecdysozoa</taxon>
        <taxon>Arthropoda</taxon>
        <taxon>Chelicerata</taxon>
        <taxon>Arachnida</taxon>
        <taxon>Araneae</taxon>
        <taxon>Araneomorphae</taxon>
        <taxon>Entelegynae</taxon>
        <taxon>Araneoidea</taxon>
        <taxon>Nephilidae</taxon>
        <taxon>Trichonephila</taxon>
        <taxon>Trichonephila inaurata</taxon>
    </lineage>
</organism>
<dbReference type="Proteomes" id="UP000886998">
    <property type="component" value="Unassembled WGS sequence"/>
</dbReference>
<comment type="caution">
    <text evidence="1">The sequence shown here is derived from an EMBL/GenBank/DDBJ whole genome shotgun (WGS) entry which is preliminary data.</text>
</comment>
<proteinExistence type="predicted"/>
<dbReference type="EMBL" id="BMAV01027563">
    <property type="protein sequence ID" value="GFS60244.1"/>
    <property type="molecule type" value="Genomic_DNA"/>
</dbReference>
<name>A0A8X6MIU7_9ARAC</name>
<evidence type="ECO:0000313" key="1">
    <source>
        <dbReference type="EMBL" id="GFS60244.1"/>
    </source>
</evidence>
<gene>
    <name evidence="1" type="ORF">TNIN_257411</name>
</gene>
<accession>A0A8X6MIU7</accession>
<evidence type="ECO:0000313" key="2">
    <source>
        <dbReference type="Proteomes" id="UP000886998"/>
    </source>
</evidence>
<protein>
    <submittedName>
        <fullName evidence="1">Uncharacterized protein</fullName>
    </submittedName>
</protein>
<reference evidence="1" key="1">
    <citation type="submission" date="2020-08" db="EMBL/GenBank/DDBJ databases">
        <title>Multicomponent nature underlies the extraordinary mechanical properties of spider dragline silk.</title>
        <authorList>
            <person name="Kono N."/>
            <person name="Nakamura H."/>
            <person name="Mori M."/>
            <person name="Yoshida Y."/>
            <person name="Ohtoshi R."/>
            <person name="Malay A.D."/>
            <person name="Moran D.A.P."/>
            <person name="Tomita M."/>
            <person name="Numata K."/>
            <person name="Arakawa K."/>
        </authorList>
    </citation>
    <scope>NUCLEOTIDE SEQUENCE</scope>
</reference>